<dbReference type="PROSITE" id="PS50011">
    <property type="entry name" value="PROTEIN_KINASE_DOM"/>
    <property type="match status" value="1"/>
</dbReference>
<dbReference type="Gene3D" id="1.10.510.10">
    <property type="entry name" value="Transferase(Phosphotransferase) domain 1"/>
    <property type="match status" value="1"/>
</dbReference>
<keyword evidence="1" id="KW-0808">Transferase</keyword>
<evidence type="ECO:0000256" key="4">
    <source>
        <dbReference type="ARBA" id="ARBA00022840"/>
    </source>
</evidence>
<accession>A0A5J9SJL5</accession>
<dbReference type="SUPFAM" id="SSF56112">
    <property type="entry name" value="Protein kinase-like (PK-like)"/>
    <property type="match status" value="1"/>
</dbReference>
<protein>
    <recommendedName>
        <fullName evidence="7">Protein kinase domain-containing protein</fullName>
    </recommendedName>
</protein>
<organism evidence="8 9">
    <name type="scientific">Eragrostis curvula</name>
    <name type="common">weeping love grass</name>
    <dbReference type="NCBI Taxonomy" id="38414"/>
    <lineage>
        <taxon>Eukaryota</taxon>
        <taxon>Viridiplantae</taxon>
        <taxon>Streptophyta</taxon>
        <taxon>Embryophyta</taxon>
        <taxon>Tracheophyta</taxon>
        <taxon>Spermatophyta</taxon>
        <taxon>Magnoliopsida</taxon>
        <taxon>Liliopsida</taxon>
        <taxon>Poales</taxon>
        <taxon>Poaceae</taxon>
        <taxon>PACMAD clade</taxon>
        <taxon>Chloridoideae</taxon>
        <taxon>Eragrostideae</taxon>
        <taxon>Eragrostidinae</taxon>
        <taxon>Eragrostis</taxon>
    </lineage>
</organism>
<feature type="non-terminal residue" evidence="8">
    <location>
        <position position="1"/>
    </location>
</feature>
<dbReference type="Pfam" id="PF00069">
    <property type="entry name" value="Pkinase"/>
    <property type="match status" value="1"/>
</dbReference>
<dbReference type="PROSITE" id="PS00108">
    <property type="entry name" value="PROTEIN_KINASE_ST"/>
    <property type="match status" value="1"/>
</dbReference>
<dbReference type="EMBL" id="RWGY01000755">
    <property type="protein sequence ID" value="TVT99143.1"/>
    <property type="molecule type" value="Genomic_DNA"/>
</dbReference>
<dbReference type="InterPro" id="IPR000719">
    <property type="entry name" value="Prot_kinase_dom"/>
</dbReference>
<reference evidence="8 9" key="1">
    <citation type="journal article" date="2019" name="Sci. Rep.">
        <title>A high-quality genome of Eragrostis curvula grass provides insights into Poaceae evolution and supports new strategies to enhance forage quality.</title>
        <authorList>
            <person name="Carballo J."/>
            <person name="Santos B.A.C.M."/>
            <person name="Zappacosta D."/>
            <person name="Garbus I."/>
            <person name="Selva J.P."/>
            <person name="Gallo C.A."/>
            <person name="Diaz A."/>
            <person name="Albertini E."/>
            <person name="Caccamo M."/>
            <person name="Echenique V."/>
        </authorList>
    </citation>
    <scope>NUCLEOTIDE SEQUENCE [LARGE SCALE GENOMIC DNA]</scope>
    <source>
        <strain evidence="9">cv. Victoria</strain>
        <tissue evidence="8">Leaf</tissue>
    </source>
</reference>
<sequence length="348" mass="39885">MPEQENYDLISEGFEPLHLDAIRPLREVMRDLVRNWKKAQFTYKEKNLQDPCVIPLDFLKAATCNFSKDHVVGRGSNGVVYMGILQNGMKIAVKKFLEEKADDEQFRNEVMCLVELDHKNVVQLVGICGQSNLRLPLIRGKYIMAERRKRLICFEYLDNKSLDTHISAQSCGLEWCVRYKIIKGVCSGLDYLHVKCNIVHLDLKPENILLDANFVPKIADFSLSRRFGQQQSQIITGSLQGTVGYMAPEYIDSGLITTKVDMFSFGVIIIMLVTGFRNYPDSSIEAFERFIENVTGKWMNRWEKAMGYIPLEYSQQVKRCIMIGLNCVNPDPKERPDARDIIKALNAI</sequence>
<evidence type="ECO:0000313" key="9">
    <source>
        <dbReference type="Proteomes" id="UP000324897"/>
    </source>
</evidence>
<comment type="caution">
    <text evidence="8">The sequence shown here is derived from an EMBL/GenBank/DDBJ whole genome shotgun (WGS) entry which is preliminary data.</text>
</comment>
<dbReference type="PROSITE" id="PS00107">
    <property type="entry name" value="PROTEIN_KINASE_ATP"/>
    <property type="match status" value="1"/>
</dbReference>
<dbReference type="PANTHER" id="PTHR45707:SF81">
    <property type="entry name" value="PROTEIN KINASE DOMAIN-CONTAINING PROTEIN"/>
    <property type="match status" value="1"/>
</dbReference>
<dbReference type="InterPro" id="IPR017441">
    <property type="entry name" value="Protein_kinase_ATP_BS"/>
</dbReference>
<dbReference type="PANTHER" id="PTHR45707">
    <property type="entry name" value="C2 CALCIUM/LIPID-BINDING PLANT PHOSPHORIBOSYLTRANSFERASE FAMILY PROTEIN"/>
    <property type="match status" value="1"/>
</dbReference>
<evidence type="ECO:0000256" key="5">
    <source>
        <dbReference type="PROSITE-ProRule" id="PRU10141"/>
    </source>
</evidence>
<keyword evidence="3" id="KW-0418">Kinase</keyword>
<evidence type="ECO:0000256" key="2">
    <source>
        <dbReference type="ARBA" id="ARBA00022741"/>
    </source>
</evidence>
<feature type="binding site" evidence="5">
    <location>
        <position position="95"/>
    </location>
    <ligand>
        <name>ATP</name>
        <dbReference type="ChEBI" id="CHEBI:30616"/>
    </ligand>
</feature>
<dbReference type="AlphaFoldDB" id="A0A5J9SJL5"/>
<name>A0A5J9SJL5_9POAL</name>
<dbReference type="SMART" id="SM00220">
    <property type="entry name" value="S_TKc"/>
    <property type="match status" value="1"/>
</dbReference>
<dbReference type="InterPro" id="IPR011009">
    <property type="entry name" value="Kinase-like_dom_sf"/>
</dbReference>
<evidence type="ECO:0000259" key="7">
    <source>
        <dbReference type="PROSITE" id="PS50011"/>
    </source>
</evidence>
<gene>
    <name evidence="8" type="ORF">EJB05_55492</name>
</gene>
<dbReference type="PIRSF" id="PIRSF000654">
    <property type="entry name" value="Integrin-linked_kinase"/>
    <property type="match status" value="1"/>
</dbReference>
<dbReference type="Gramene" id="TVT99143">
    <property type="protein sequence ID" value="TVT99143"/>
    <property type="gene ID" value="EJB05_55492"/>
</dbReference>
<dbReference type="GO" id="GO:0005524">
    <property type="term" value="F:ATP binding"/>
    <property type="evidence" value="ECO:0007669"/>
    <property type="project" value="UniProtKB-UniRule"/>
</dbReference>
<evidence type="ECO:0000256" key="1">
    <source>
        <dbReference type="ARBA" id="ARBA00022679"/>
    </source>
</evidence>
<comment type="similarity">
    <text evidence="6">Belongs to the protein kinase superfamily.</text>
</comment>
<feature type="domain" description="Protein kinase" evidence="7">
    <location>
        <begin position="66"/>
        <end position="348"/>
    </location>
</feature>
<dbReference type="Proteomes" id="UP000324897">
    <property type="component" value="Unassembled WGS sequence"/>
</dbReference>
<evidence type="ECO:0000256" key="6">
    <source>
        <dbReference type="RuleBase" id="RU000304"/>
    </source>
</evidence>
<keyword evidence="6" id="KW-0723">Serine/threonine-protein kinase</keyword>
<evidence type="ECO:0000313" key="8">
    <source>
        <dbReference type="EMBL" id="TVT99143.1"/>
    </source>
</evidence>
<evidence type="ECO:0000256" key="3">
    <source>
        <dbReference type="ARBA" id="ARBA00022777"/>
    </source>
</evidence>
<keyword evidence="4 5" id="KW-0067">ATP-binding</keyword>
<dbReference type="InterPro" id="IPR008271">
    <property type="entry name" value="Ser/Thr_kinase_AS"/>
</dbReference>
<dbReference type="Gene3D" id="3.30.200.20">
    <property type="entry name" value="Phosphorylase Kinase, domain 1"/>
    <property type="match status" value="1"/>
</dbReference>
<keyword evidence="9" id="KW-1185">Reference proteome</keyword>
<dbReference type="FunFam" id="1.10.510.10:FF:000870">
    <property type="entry name" value="OSJNBa0016N04.16-like protein"/>
    <property type="match status" value="1"/>
</dbReference>
<dbReference type="GO" id="GO:0004674">
    <property type="term" value="F:protein serine/threonine kinase activity"/>
    <property type="evidence" value="ECO:0007669"/>
    <property type="project" value="UniProtKB-KW"/>
</dbReference>
<dbReference type="OrthoDB" id="641605at2759"/>
<keyword evidence="2 5" id="KW-0547">Nucleotide-binding</keyword>
<proteinExistence type="inferred from homology"/>